<feature type="transmembrane region" description="Helical" evidence="2">
    <location>
        <begin position="76"/>
        <end position="96"/>
    </location>
</feature>
<feature type="transmembrane region" description="Helical" evidence="2">
    <location>
        <begin position="47"/>
        <end position="64"/>
    </location>
</feature>
<dbReference type="OrthoDB" id="2414621at2"/>
<feature type="transmembrane region" description="Helical" evidence="2">
    <location>
        <begin position="108"/>
        <end position="127"/>
    </location>
</feature>
<evidence type="ECO:0000259" key="3">
    <source>
        <dbReference type="Pfam" id="PF02517"/>
    </source>
</evidence>
<dbReference type="RefSeq" id="WP_016184120.1">
    <property type="nucleotide sequence ID" value="NZ_JXKI01000010.1"/>
</dbReference>
<comment type="similarity">
    <text evidence="1">Belongs to the UPF0177 family.</text>
</comment>
<keyword evidence="5" id="KW-1185">Reference proteome</keyword>
<dbReference type="PATRIC" id="fig|1121865.3.peg.1961"/>
<dbReference type="AlphaFoldDB" id="S0K3M0"/>
<keyword evidence="2" id="KW-0472">Membrane</keyword>
<comment type="caution">
    <text evidence="4">The sequence shown here is derived from an EMBL/GenBank/DDBJ whole genome shotgun (WGS) entry which is preliminary data.</text>
</comment>
<dbReference type="InterPro" id="IPR003675">
    <property type="entry name" value="Rce1/LyrA-like_dom"/>
</dbReference>
<proteinExistence type="inferred from homology"/>
<name>S0K3M0_9ENTE</name>
<feature type="transmembrane region" description="Helical" evidence="2">
    <location>
        <begin position="12"/>
        <end position="35"/>
    </location>
</feature>
<dbReference type="Pfam" id="PF02517">
    <property type="entry name" value="Rce1-like"/>
    <property type="match status" value="1"/>
</dbReference>
<keyword evidence="2" id="KW-1133">Transmembrane helix</keyword>
<organism evidence="4 5">
    <name type="scientific">Enterococcus columbae DSM 7374 = ATCC 51263</name>
    <dbReference type="NCBI Taxonomy" id="1121865"/>
    <lineage>
        <taxon>Bacteria</taxon>
        <taxon>Bacillati</taxon>
        <taxon>Bacillota</taxon>
        <taxon>Bacilli</taxon>
        <taxon>Lactobacillales</taxon>
        <taxon>Enterococcaceae</taxon>
        <taxon>Enterococcus</taxon>
    </lineage>
</organism>
<evidence type="ECO:0000313" key="5">
    <source>
        <dbReference type="Proteomes" id="UP000014113"/>
    </source>
</evidence>
<dbReference type="eggNOG" id="COG1266">
    <property type="taxonomic scope" value="Bacteria"/>
</dbReference>
<sequence>MKVGRLSFGEYLFLTISVAIVPVCFILVGDALVSMMVHQADMLLQMYAERISFILVSLGIYIALSKSELIGVNERYIFSIGQLLSYTFQIILVFIILKLVSNGNKDNIYLIFFLILNYLIAWEEEFVYRYMIPKLLKEIFCSNKIIYILQAIIFVYIGHMGDSLIDNLIYRIPLSFFLYYLKDKTGNIIYSTSLHSVWNIIINYI</sequence>
<evidence type="ECO:0000313" key="4">
    <source>
        <dbReference type="EMBL" id="EOW79930.1"/>
    </source>
</evidence>
<dbReference type="GO" id="GO:0080120">
    <property type="term" value="P:CAAX-box protein maturation"/>
    <property type="evidence" value="ECO:0007669"/>
    <property type="project" value="UniProtKB-ARBA"/>
</dbReference>
<accession>S0K3M0</accession>
<protein>
    <recommendedName>
        <fullName evidence="3">CAAX prenyl protease 2/Lysostaphin resistance protein A-like domain-containing protein</fullName>
    </recommendedName>
</protein>
<dbReference type="STRING" id="1121865.OMW_02014"/>
<reference evidence="4 5" key="1">
    <citation type="submission" date="2013-03" db="EMBL/GenBank/DDBJ databases">
        <title>The Genome Sequence of Enterococcus columbae ATCC_51263 (PacBio/Illumina hybrid assembly).</title>
        <authorList>
            <consortium name="The Broad Institute Genomics Platform"/>
            <consortium name="The Broad Institute Genome Sequencing Center for Infectious Disease"/>
            <person name="Earl A."/>
            <person name="Russ C."/>
            <person name="Gilmore M."/>
            <person name="Surin D."/>
            <person name="Walker B."/>
            <person name="Young S."/>
            <person name="Zeng Q."/>
            <person name="Gargeya S."/>
            <person name="Fitzgerald M."/>
            <person name="Haas B."/>
            <person name="Abouelleil A."/>
            <person name="Allen A.W."/>
            <person name="Alvarado L."/>
            <person name="Arachchi H.M."/>
            <person name="Berlin A.M."/>
            <person name="Chapman S.B."/>
            <person name="Gainer-Dewar J."/>
            <person name="Goldberg J."/>
            <person name="Griggs A."/>
            <person name="Gujja S."/>
            <person name="Hansen M."/>
            <person name="Howarth C."/>
            <person name="Imamovic A."/>
            <person name="Ireland A."/>
            <person name="Larimer J."/>
            <person name="McCowan C."/>
            <person name="Murphy C."/>
            <person name="Pearson M."/>
            <person name="Poon T.W."/>
            <person name="Priest M."/>
            <person name="Roberts A."/>
            <person name="Saif S."/>
            <person name="Shea T."/>
            <person name="Sisk P."/>
            <person name="Sykes S."/>
            <person name="Wortman J."/>
            <person name="Nusbaum C."/>
            <person name="Birren B."/>
        </authorList>
    </citation>
    <scope>NUCLEOTIDE SEQUENCE [LARGE SCALE GENOMIC DNA]</scope>
    <source>
        <strain evidence="4 5">ATCC 51263</strain>
    </source>
</reference>
<evidence type="ECO:0000256" key="1">
    <source>
        <dbReference type="ARBA" id="ARBA00009067"/>
    </source>
</evidence>
<dbReference type="EMBL" id="ASWJ01000011">
    <property type="protein sequence ID" value="EOW79930.1"/>
    <property type="molecule type" value="Genomic_DNA"/>
</dbReference>
<keyword evidence="2" id="KW-0812">Transmembrane</keyword>
<feature type="transmembrane region" description="Helical" evidence="2">
    <location>
        <begin position="139"/>
        <end position="158"/>
    </location>
</feature>
<dbReference type="GO" id="GO:0004175">
    <property type="term" value="F:endopeptidase activity"/>
    <property type="evidence" value="ECO:0007669"/>
    <property type="project" value="UniProtKB-ARBA"/>
</dbReference>
<dbReference type="Proteomes" id="UP000014113">
    <property type="component" value="Unassembled WGS sequence"/>
</dbReference>
<gene>
    <name evidence="4" type="ORF">I568_02281</name>
</gene>
<feature type="domain" description="CAAX prenyl protease 2/Lysostaphin resistance protein A-like" evidence="3">
    <location>
        <begin position="109"/>
        <end position="201"/>
    </location>
</feature>
<evidence type="ECO:0000256" key="2">
    <source>
        <dbReference type="SAM" id="Phobius"/>
    </source>
</evidence>